<evidence type="ECO:0000256" key="2">
    <source>
        <dbReference type="ARBA" id="ARBA00023043"/>
    </source>
</evidence>
<dbReference type="PANTHER" id="PTHR24171">
    <property type="entry name" value="ANKYRIN REPEAT DOMAIN-CONTAINING PROTEIN 39-RELATED"/>
    <property type="match status" value="1"/>
</dbReference>
<evidence type="ECO:0000313" key="4">
    <source>
        <dbReference type="Proteomes" id="UP001642484"/>
    </source>
</evidence>
<dbReference type="SUPFAM" id="SSF48403">
    <property type="entry name" value="Ankyrin repeat"/>
    <property type="match status" value="1"/>
</dbReference>
<organism evidence="3 4">
    <name type="scientific">Durusdinium trenchii</name>
    <dbReference type="NCBI Taxonomy" id="1381693"/>
    <lineage>
        <taxon>Eukaryota</taxon>
        <taxon>Sar</taxon>
        <taxon>Alveolata</taxon>
        <taxon>Dinophyceae</taxon>
        <taxon>Suessiales</taxon>
        <taxon>Symbiodiniaceae</taxon>
        <taxon>Durusdinium</taxon>
    </lineage>
</organism>
<dbReference type="Proteomes" id="UP001642484">
    <property type="component" value="Unassembled WGS sequence"/>
</dbReference>
<gene>
    <name evidence="3" type="ORF">CCMP2556_LOCUS34194</name>
</gene>
<comment type="caution">
    <text evidence="3">The sequence shown here is derived from an EMBL/GenBank/DDBJ whole genome shotgun (WGS) entry which is preliminary data.</text>
</comment>
<name>A0ABP0P0G2_9DINO</name>
<feature type="non-terminal residue" evidence="3">
    <location>
        <position position="1"/>
    </location>
</feature>
<dbReference type="SMART" id="SM00248">
    <property type="entry name" value="ANK"/>
    <property type="match status" value="5"/>
</dbReference>
<sequence length="304" mass="33615">YEILLGKPEKKRTVERFVADFEFKSLEVARKKTKGLSPLICAVISGDAPMVAHFGEGKEVNKPTRAKIEDVFVGHWPPLMFALEYGSRHLDVVEQLLELKADPNGVDGLGLPLMGACKSIEQVDLMVRYGANVNHTTGPAHFPSLSMACARCAPPEVIRRFIEFGAEVNPRSRGICSPHPISNLAPWSAMNASCREVAMMLVEAKCDVNLKHEAKGLFKAIELVSRAQLQLVGSKSALVHFYSEWTTTPLGFACFFGAEQLVEFLLEHDADPEITNVRGHKPFELARGESVKRVIQEFKSTISI</sequence>
<dbReference type="Pfam" id="PF00023">
    <property type="entry name" value="Ank"/>
    <property type="match status" value="2"/>
</dbReference>
<keyword evidence="2" id="KW-0040">ANK repeat</keyword>
<reference evidence="3 4" key="1">
    <citation type="submission" date="2024-02" db="EMBL/GenBank/DDBJ databases">
        <authorList>
            <person name="Chen Y."/>
            <person name="Shah S."/>
            <person name="Dougan E. K."/>
            <person name="Thang M."/>
            <person name="Chan C."/>
        </authorList>
    </citation>
    <scope>NUCLEOTIDE SEQUENCE [LARGE SCALE GENOMIC DNA]</scope>
</reference>
<proteinExistence type="predicted"/>
<accession>A0ABP0P0G2</accession>
<dbReference type="InterPro" id="IPR002110">
    <property type="entry name" value="Ankyrin_rpt"/>
</dbReference>
<dbReference type="InterPro" id="IPR036770">
    <property type="entry name" value="Ankyrin_rpt-contain_sf"/>
</dbReference>
<dbReference type="EMBL" id="CAXAMN010022456">
    <property type="protein sequence ID" value="CAK9069520.1"/>
    <property type="molecule type" value="Genomic_DNA"/>
</dbReference>
<keyword evidence="4" id="KW-1185">Reference proteome</keyword>
<protein>
    <submittedName>
        <fullName evidence="3">Uncharacterized protein</fullName>
    </submittedName>
</protein>
<evidence type="ECO:0000313" key="3">
    <source>
        <dbReference type="EMBL" id="CAK9069520.1"/>
    </source>
</evidence>
<evidence type="ECO:0000256" key="1">
    <source>
        <dbReference type="ARBA" id="ARBA00022737"/>
    </source>
</evidence>
<keyword evidence="1" id="KW-0677">Repeat</keyword>
<dbReference type="Gene3D" id="1.25.40.20">
    <property type="entry name" value="Ankyrin repeat-containing domain"/>
    <property type="match status" value="2"/>
</dbReference>